<accession>A0AAN8XL08</accession>
<organism evidence="1 2">
    <name type="scientific">Halocaridina rubra</name>
    <name type="common">Hawaiian red shrimp</name>
    <dbReference type="NCBI Taxonomy" id="373956"/>
    <lineage>
        <taxon>Eukaryota</taxon>
        <taxon>Metazoa</taxon>
        <taxon>Ecdysozoa</taxon>
        <taxon>Arthropoda</taxon>
        <taxon>Crustacea</taxon>
        <taxon>Multicrustacea</taxon>
        <taxon>Malacostraca</taxon>
        <taxon>Eumalacostraca</taxon>
        <taxon>Eucarida</taxon>
        <taxon>Decapoda</taxon>
        <taxon>Pleocyemata</taxon>
        <taxon>Caridea</taxon>
        <taxon>Atyoidea</taxon>
        <taxon>Atyidae</taxon>
        <taxon>Halocaridina</taxon>
    </lineage>
</organism>
<keyword evidence="2" id="KW-1185">Reference proteome</keyword>
<name>A0AAN8XL08_HALRR</name>
<comment type="caution">
    <text evidence="1">The sequence shown here is derived from an EMBL/GenBank/DDBJ whole genome shotgun (WGS) entry which is preliminary data.</text>
</comment>
<dbReference type="Proteomes" id="UP001381693">
    <property type="component" value="Unassembled WGS sequence"/>
</dbReference>
<dbReference type="EMBL" id="JAXCGZ010000302">
    <property type="protein sequence ID" value="KAK7086206.1"/>
    <property type="molecule type" value="Genomic_DNA"/>
</dbReference>
<sequence length="52" mass="5753">MGKGGRRSVIHLILCSFSGVKPFDPKLDMGPEIMQMQTNYNSKARKQSALNA</sequence>
<reference evidence="1 2" key="1">
    <citation type="submission" date="2023-11" db="EMBL/GenBank/DDBJ databases">
        <title>Halocaridina rubra genome assembly.</title>
        <authorList>
            <person name="Smith C."/>
        </authorList>
    </citation>
    <scope>NUCLEOTIDE SEQUENCE [LARGE SCALE GENOMIC DNA]</scope>
    <source>
        <strain evidence="1">EP-1</strain>
        <tissue evidence="1">Whole</tissue>
    </source>
</reference>
<evidence type="ECO:0000313" key="1">
    <source>
        <dbReference type="EMBL" id="KAK7086206.1"/>
    </source>
</evidence>
<gene>
    <name evidence="1" type="ORF">SK128_002318</name>
</gene>
<dbReference type="AlphaFoldDB" id="A0AAN8XL08"/>
<evidence type="ECO:0000313" key="2">
    <source>
        <dbReference type="Proteomes" id="UP001381693"/>
    </source>
</evidence>
<protein>
    <submittedName>
        <fullName evidence="1">Uncharacterized protein</fullName>
    </submittedName>
</protein>
<proteinExistence type="predicted"/>